<proteinExistence type="predicted"/>
<dbReference type="AlphaFoldDB" id="A0AAN7NZU9"/>
<dbReference type="GO" id="GO:0016020">
    <property type="term" value="C:membrane"/>
    <property type="evidence" value="ECO:0007669"/>
    <property type="project" value="TreeGrafter"/>
</dbReference>
<keyword evidence="1" id="KW-0812">Transmembrane</keyword>
<evidence type="ECO:0000256" key="1">
    <source>
        <dbReference type="SAM" id="Phobius"/>
    </source>
</evidence>
<reference evidence="3" key="1">
    <citation type="submission" date="2023-01" db="EMBL/GenBank/DDBJ databases">
        <title>Key to firefly adult light organ development and bioluminescence: homeobox transcription factors regulate luciferase expression and transportation to peroxisome.</title>
        <authorList>
            <person name="Fu X."/>
        </authorList>
    </citation>
    <scope>NUCLEOTIDE SEQUENCE [LARGE SCALE GENOMIC DNA]</scope>
</reference>
<sequence length="312" mass="36251">MSFHRFGSWLLKESGKKFMYGVAAATSVTIGCLHIVPNTFLLDKYKDVVHLYKNGFTVPVPRPLLERFNKAIDLLEIKEQDRKQFKPFMVFGFDIFSAGTFFSHYGVIIGLPDNFTYIDSDYIDKTKIQLLESSIPWESDEGILLLKSLAMSDIGQIYAIAREVHMRQSPKYFIDFLSSVSLFILAYGAGTHCNARYNLYAKPRFVRIVLYGMLGLFAYLNYIFVKDASQLYYERKTDEYLINKSPVFKEGGKEFYENILNRNRALRTLMGKLGEHNYSPMGNENYFIRQRHLPLVQRKAFFEDVHTSQDLM</sequence>
<evidence type="ECO:0008006" key="4">
    <source>
        <dbReference type="Google" id="ProtNLM"/>
    </source>
</evidence>
<dbReference type="InterPro" id="IPR026620">
    <property type="entry name" value="TMEM177"/>
</dbReference>
<evidence type="ECO:0000313" key="3">
    <source>
        <dbReference type="Proteomes" id="UP001353858"/>
    </source>
</evidence>
<keyword evidence="3" id="KW-1185">Reference proteome</keyword>
<feature type="transmembrane region" description="Helical" evidence="1">
    <location>
        <begin position="88"/>
        <end position="111"/>
    </location>
</feature>
<accession>A0AAN7NZU9</accession>
<organism evidence="2 3">
    <name type="scientific">Aquatica leii</name>
    <dbReference type="NCBI Taxonomy" id="1421715"/>
    <lineage>
        <taxon>Eukaryota</taxon>
        <taxon>Metazoa</taxon>
        <taxon>Ecdysozoa</taxon>
        <taxon>Arthropoda</taxon>
        <taxon>Hexapoda</taxon>
        <taxon>Insecta</taxon>
        <taxon>Pterygota</taxon>
        <taxon>Neoptera</taxon>
        <taxon>Endopterygota</taxon>
        <taxon>Coleoptera</taxon>
        <taxon>Polyphaga</taxon>
        <taxon>Elateriformia</taxon>
        <taxon>Elateroidea</taxon>
        <taxon>Lampyridae</taxon>
        <taxon>Luciolinae</taxon>
        <taxon>Aquatica</taxon>
    </lineage>
</organism>
<comment type="caution">
    <text evidence="2">The sequence shown here is derived from an EMBL/GenBank/DDBJ whole genome shotgun (WGS) entry which is preliminary data.</text>
</comment>
<name>A0AAN7NZU9_9COLE</name>
<feature type="transmembrane region" description="Helical" evidence="1">
    <location>
        <begin position="172"/>
        <end position="190"/>
    </location>
</feature>
<dbReference type="PROSITE" id="PS51257">
    <property type="entry name" value="PROKAR_LIPOPROTEIN"/>
    <property type="match status" value="1"/>
</dbReference>
<dbReference type="PANTHER" id="PTHR21824:SF4">
    <property type="entry name" value="TRANSMEMBRANE PROTEIN 177"/>
    <property type="match status" value="1"/>
</dbReference>
<gene>
    <name evidence="2" type="ORF">RN001_009641</name>
</gene>
<dbReference type="PANTHER" id="PTHR21824">
    <property type="entry name" value="TRANSMEMBRANE PROTEIN 177"/>
    <property type="match status" value="1"/>
</dbReference>
<keyword evidence="1" id="KW-1133">Transmembrane helix</keyword>
<evidence type="ECO:0000313" key="2">
    <source>
        <dbReference type="EMBL" id="KAK4877135.1"/>
    </source>
</evidence>
<dbReference type="Proteomes" id="UP001353858">
    <property type="component" value="Unassembled WGS sequence"/>
</dbReference>
<feature type="transmembrane region" description="Helical" evidence="1">
    <location>
        <begin position="18"/>
        <end position="36"/>
    </location>
</feature>
<dbReference type="EMBL" id="JARPUR010000004">
    <property type="protein sequence ID" value="KAK4877135.1"/>
    <property type="molecule type" value="Genomic_DNA"/>
</dbReference>
<protein>
    <recommendedName>
        <fullName evidence="4">Transmembrane protein 177</fullName>
    </recommendedName>
</protein>
<feature type="transmembrane region" description="Helical" evidence="1">
    <location>
        <begin position="205"/>
        <end position="225"/>
    </location>
</feature>
<keyword evidence="1" id="KW-0472">Membrane</keyword>